<dbReference type="EMBL" id="JAAIUW010000013">
    <property type="protein sequence ID" value="KAF7802239.1"/>
    <property type="molecule type" value="Genomic_DNA"/>
</dbReference>
<gene>
    <name evidence="1" type="ORF">G2W53_041350</name>
</gene>
<dbReference type="Proteomes" id="UP000634136">
    <property type="component" value="Unassembled WGS sequence"/>
</dbReference>
<comment type="caution">
    <text evidence="1">The sequence shown here is derived from an EMBL/GenBank/DDBJ whole genome shotgun (WGS) entry which is preliminary data.</text>
</comment>
<dbReference type="AlphaFoldDB" id="A0A834SF13"/>
<organism evidence="1 2">
    <name type="scientific">Senna tora</name>
    <dbReference type="NCBI Taxonomy" id="362788"/>
    <lineage>
        <taxon>Eukaryota</taxon>
        <taxon>Viridiplantae</taxon>
        <taxon>Streptophyta</taxon>
        <taxon>Embryophyta</taxon>
        <taxon>Tracheophyta</taxon>
        <taxon>Spermatophyta</taxon>
        <taxon>Magnoliopsida</taxon>
        <taxon>eudicotyledons</taxon>
        <taxon>Gunneridae</taxon>
        <taxon>Pentapetalae</taxon>
        <taxon>rosids</taxon>
        <taxon>fabids</taxon>
        <taxon>Fabales</taxon>
        <taxon>Fabaceae</taxon>
        <taxon>Caesalpinioideae</taxon>
        <taxon>Cassia clade</taxon>
        <taxon>Senna</taxon>
    </lineage>
</organism>
<name>A0A834SF13_9FABA</name>
<reference evidence="1" key="1">
    <citation type="submission" date="2020-09" db="EMBL/GenBank/DDBJ databases">
        <title>Genome-Enabled Discovery of Anthraquinone Biosynthesis in Senna tora.</title>
        <authorList>
            <person name="Kang S.-H."/>
            <person name="Pandey R.P."/>
            <person name="Lee C.-M."/>
            <person name="Sim J.-S."/>
            <person name="Jeong J.-T."/>
            <person name="Choi B.-S."/>
            <person name="Jung M."/>
            <person name="Ginzburg D."/>
            <person name="Zhao K."/>
            <person name="Won S.Y."/>
            <person name="Oh T.-J."/>
            <person name="Yu Y."/>
            <person name="Kim N.-H."/>
            <person name="Lee O.R."/>
            <person name="Lee T.-H."/>
            <person name="Bashyal P."/>
            <person name="Kim T.-S."/>
            <person name="Lee W.-H."/>
            <person name="Kawkins C."/>
            <person name="Kim C.-K."/>
            <person name="Kim J.S."/>
            <person name="Ahn B.O."/>
            <person name="Rhee S.Y."/>
            <person name="Sohng J.K."/>
        </authorList>
    </citation>
    <scope>NUCLEOTIDE SEQUENCE</scope>
    <source>
        <tissue evidence="1">Leaf</tissue>
    </source>
</reference>
<accession>A0A834SF13</accession>
<protein>
    <submittedName>
        <fullName evidence="1">Uncharacterized protein</fullName>
    </submittedName>
</protein>
<proteinExistence type="predicted"/>
<evidence type="ECO:0000313" key="2">
    <source>
        <dbReference type="Proteomes" id="UP000634136"/>
    </source>
</evidence>
<keyword evidence="2" id="KW-1185">Reference proteome</keyword>
<sequence length="19" mass="2081">MALTLRHIIHALADDSSCN</sequence>
<evidence type="ECO:0000313" key="1">
    <source>
        <dbReference type="EMBL" id="KAF7802239.1"/>
    </source>
</evidence>